<name>A0A9X2FDW2_9BACT</name>
<protein>
    <submittedName>
        <fullName evidence="3">Uncharacterized protein</fullName>
    </submittedName>
</protein>
<feature type="region of interest" description="Disordered" evidence="1">
    <location>
        <begin position="439"/>
        <end position="463"/>
    </location>
</feature>
<gene>
    <name evidence="3" type="ORF">NG895_00815</name>
</gene>
<dbReference type="RefSeq" id="WP_252850536.1">
    <property type="nucleotide sequence ID" value="NZ_JAMXLR010000003.1"/>
</dbReference>
<dbReference type="EMBL" id="JAMXLR010000003">
    <property type="protein sequence ID" value="MCO6042436.1"/>
    <property type="molecule type" value="Genomic_DNA"/>
</dbReference>
<keyword evidence="2" id="KW-0732">Signal</keyword>
<sequence length="463" mass="49465">MLFVRHLAARTLSGRLSVYSLALIAAVVAAPCARAQFQSLPIDESAKRLGMTRAKSYARSPTDDAERRREFGLFIKNYYLPLMTQYDAASLGELARLRSDYVRSFLRNADPTVAKGVTTVTLPVVKQVVEARCHPAVRYNAMLLIGELDAEYASRGGSSEPKPLPEANEYLTKYVSDGINDAGTPAPLIVGALIGLERHAAAYEGLPPANRTATANALLAVLEKDDMPHDIQPSVAQWMKVIAARGLAGFGALGDGNKVHLAMMKAIGDEDTRLNTRVRIAEQLEAYKAAYQSATGIDEQKTAQTMLQLATDITSDEQERAVEFEESVLGPGGGMGGMRGGYRGGFGGGFSGDAELPSEYQARRVLLRLSGLKKGIEAVKPTVKDARLVGMLDDVVKAINPVISQAADRDIVELTLADNIKQMAASVADTTAALGVEAVEAPPESDEEAAEEMMEEGAAQPGA</sequence>
<feature type="compositionally biased region" description="Acidic residues" evidence="1">
    <location>
        <begin position="443"/>
        <end position="455"/>
    </location>
</feature>
<evidence type="ECO:0000313" key="3">
    <source>
        <dbReference type="EMBL" id="MCO6042436.1"/>
    </source>
</evidence>
<organism evidence="3 4">
    <name type="scientific">Aeoliella straminimaris</name>
    <dbReference type="NCBI Taxonomy" id="2954799"/>
    <lineage>
        <taxon>Bacteria</taxon>
        <taxon>Pseudomonadati</taxon>
        <taxon>Planctomycetota</taxon>
        <taxon>Planctomycetia</taxon>
        <taxon>Pirellulales</taxon>
        <taxon>Lacipirellulaceae</taxon>
        <taxon>Aeoliella</taxon>
    </lineage>
</organism>
<evidence type="ECO:0000313" key="4">
    <source>
        <dbReference type="Proteomes" id="UP001155241"/>
    </source>
</evidence>
<comment type="caution">
    <text evidence="3">The sequence shown here is derived from an EMBL/GenBank/DDBJ whole genome shotgun (WGS) entry which is preliminary data.</text>
</comment>
<accession>A0A9X2FDW2</accession>
<feature type="signal peptide" evidence="2">
    <location>
        <begin position="1"/>
        <end position="35"/>
    </location>
</feature>
<evidence type="ECO:0000256" key="1">
    <source>
        <dbReference type="SAM" id="MobiDB-lite"/>
    </source>
</evidence>
<keyword evidence="4" id="KW-1185">Reference proteome</keyword>
<reference evidence="3" key="1">
    <citation type="submission" date="2022-06" db="EMBL/GenBank/DDBJ databases">
        <title>Aeoliella straminimaris, a novel planctomycete from sediments.</title>
        <authorList>
            <person name="Vitorino I.R."/>
            <person name="Lage O.M."/>
        </authorList>
    </citation>
    <scope>NUCLEOTIDE SEQUENCE</scope>
    <source>
        <strain evidence="3">ICT_H6.2</strain>
    </source>
</reference>
<proteinExistence type="predicted"/>
<dbReference type="Proteomes" id="UP001155241">
    <property type="component" value="Unassembled WGS sequence"/>
</dbReference>
<dbReference type="AlphaFoldDB" id="A0A9X2FDW2"/>
<feature type="chain" id="PRO_5040760458" evidence="2">
    <location>
        <begin position="36"/>
        <end position="463"/>
    </location>
</feature>
<evidence type="ECO:0000256" key="2">
    <source>
        <dbReference type="SAM" id="SignalP"/>
    </source>
</evidence>